<dbReference type="Proteomes" id="UP000050761">
    <property type="component" value="Unassembled WGS sequence"/>
</dbReference>
<evidence type="ECO:0000313" key="3">
    <source>
        <dbReference type="Proteomes" id="UP000050761"/>
    </source>
</evidence>
<dbReference type="OrthoDB" id="9979716at2759"/>
<dbReference type="EMBL" id="UZAH01036633">
    <property type="protein sequence ID" value="VDP46434.1"/>
    <property type="molecule type" value="Genomic_DNA"/>
</dbReference>
<evidence type="ECO:0000313" key="4">
    <source>
        <dbReference type="WBParaSite" id="HPBE_0002464801-mRNA-1"/>
    </source>
</evidence>
<keyword evidence="3" id="KW-1185">Reference proteome</keyword>
<sequence length="245" mass="27115">MVQLNFGQISLNEYEDCSEMIVGSRDTLVLHGAQEECPLRGRYSARSCQHPLLLLGCQKPDEIQLATECNPTTTDSDLYSCAAHFAQNGDEHYLVVRDESSSQFQCMKIHTGNGVTLKLFDHVSCDPYSTNAALPSLLVNISSTERCESSLLAGFLYYSKSSALSYSLQLLRAPLFWYGDAISHDHMFDRGGYQLPSSLCATYQSALLRPSFRAFFGHSYVEANLPNVVAPRTKDVAVPSKASFT</sequence>
<organism evidence="3 4">
    <name type="scientific">Heligmosomoides polygyrus</name>
    <name type="common">Parasitic roundworm</name>
    <dbReference type="NCBI Taxonomy" id="6339"/>
    <lineage>
        <taxon>Eukaryota</taxon>
        <taxon>Metazoa</taxon>
        <taxon>Ecdysozoa</taxon>
        <taxon>Nematoda</taxon>
        <taxon>Chromadorea</taxon>
        <taxon>Rhabditida</taxon>
        <taxon>Rhabditina</taxon>
        <taxon>Rhabditomorpha</taxon>
        <taxon>Strongyloidea</taxon>
        <taxon>Heligmosomidae</taxon>
        <taxon>Heligmosomoides</taxon>
    </lineage>
</organism>
<dbReference type="InterPro" id="IPR055470">
    <property type="entry name" value="DUF7042"/>
</dbReference>
<dbReference type="WBParaSite" id="HPBE_0002464801-mRNA-1">
    <property type="protein sequence ID" value="HPBE_0002464801-mRNA-1"/>
    <property type="gene ID" value="HPBE_0002464801"/>
</dbReference>
<dbReference type="AlphaFoldDB" id="A0A183GPM8"/>
<name>A0A183GPM8_HELPZ</name>
<proteinExistence type="predicted"/>
<protein>
    <submittedName>
        <fullName evidence="4">Transferrin-like domain-containing protein</fullName>
    </submittedName>
</protein>
<feature type="domain" description="DUF7042" evidence="1">
    <location>
        <begin position="46"/>
        <end position="130"/>
    </location>
</feature>
<dbReference type="Pfam" id="PF23069">
    <property type="entry name" value="DUF7042"/>
    <property type="match status" value="1"/>
</dbReference>
<reference evidence="2 3" key="1">
    <citation type="submission" date="2018-11" db="EMBL/GenBank/DDBJ databases">
        <authorList>
            <consortium name="Pathogen Informatics"/>
        </authorList>
    </citation>
    <scope>NUCLEOTIDE SEQUENCE [LARGE SCALE GENOMIC DNA]</scope>
</reference>
<accession>A0A3P8END8</accession>
<evidence type="ECO:0000259" key="1">
    <source>
        <dbReference type="Pfam" id="PF23069"/>
    </source>
</evidence>
<reference evidence="4" key="2">
    <citation type="submission" date="2019-09" db="UniProtKB">
        <authorList>
            <consortium name="WormBaseParasite"/>
        </authorList>
    </citation>
    <scope>IDENTIFICATION</scope>
</reference>
<evidence type="ECO:0000313" key="2">
    <source>
        <dbReference type="EMBL" id="VDP46434.1"/>
    </source>
</evidence>
<accession>A0A183GPM8</accession>
<gene>
    <name evidence="2" type="ORF">HPBE_LOCUS24647</name>
</gene>